<dbReference type="RefSeq" id="WP_394844793.1">
    <property type="nucleotide sequence ID" value="NZ_CP089982.1"/>
</dbReference>
<feature type="domain" description="HTH lysR-type" evidence="5">
    <location>
        <begin position="8"/>
        <end position="65"/>
    </location>
</feature>
<keyword evidence="3" id="KW-0238">DNA-binding</keyword>
<dbReference type="PANTHER" id="PTHR30537:SF3">
    <property type="entry name" value="TRANSCRIPTIONAL REGULATORY PROTEIN"/>
    <property type="match status" value="1"/>
</dbReference>
<dbReference type="Pfam" id="PF03466">
    <property type="entry name" value="LysR_substrate"/>
    <property type="match status" value="1"/>
</dbReference>
<dbReference type="EMBL" id="CP089982">
    <property type="protein sequence ID" value="WXA94191.1"/>
    <property type="molecule type" value="Genomic_DNA"/>
</dbReference>
<name>A0ABZ2KCT2_9BACT</name>
<evidence type="ECO:0000313" key="7">
    <source>
        <dbReference type="Proteomes" id="UP001379533"/>
    </source>
</evidence>
<dbReference type="PROSITE" id="PS50931">
    <property type="entry name" value="HTH_LYSR"/>
    <property type="match status" value="1"/>
</dbReference>
<dbReference type="SUPFAM" id="SSF46785">
    <property type="entry name" value="Winged helix' DNA-binding domain"/>
    <property type="match status" value="1"/>
</dbReference>
<sequence length="310" mass="33865">MSDALQRLSWDDLRIIKAIGEGGGLVAAAAALAVNHSTISRRLAVVEQTLGVVLFDRRRSRYAPTAAGADMIALAERVEHDILNVARRVSGNVQSHKGDLRVTTSDALLLDFLTPIIAEFQARNPEIRIEVIVGNRALNLARGDSDIAFRAATCAPEENLFGSKLATVAWAIYGRRLDYVGASPHRDELYRRPWVSYGKGLSGLKAHKFVNDHVSREKIAYRSDSVAGVASAIAAGMGVGFLPCMHGDLVPGLLRISAVEPEVFDELWVLTHPDIRKSGRVYAFMRHCAEAITKQREFIEGKVQSAISRG</sequence>
<dbReference type="PANTHER" id="PTHR30537">
    <property type="entry name" value="HTH-TYPE TRANSCRIPTIONAL REGULATOR"/>
    <property type="match status" value="1"/>
</dbReference>
<evidence type="ECO:0000259" key="5">
    <source>
        <dbReference type="PROSITE" id="PS50931"/>
    </source>
</evidence>
<dbReference type="Gene3D" id="1.10.10.10">
    <property type="entry name" value="Winged helix-like DNA-binding domain superfamily/Winged helix DNA-binding domain"/>
    <property type="match status" value="1"/>
</dbReference>
<dbReference type="InterPro" id="IPR036390">
    <property type="entry name" value="WH_DNA-bd_sf"/>
</dbReference>
<organism evidence="6 7">
    <name type="scientific">Pendulispora brunnea</name>
    <dbReference type="NCBI Taxonomy" id="2905690"/>
    <lineage>
        <taxon>Bacteria</taxon>
        <taxon>Pseudomonadati</taxon>
        <taxon>Myxococcota</taxon>
        <taxon>Myxococcia</taxon>
        <taxon>Myxococcales</taxon>
        <taxon>Sorangiineae</taxon>
        <taxon>Pendulisporaceae</taxon>
        <taxon>Pendulispora</taxon>
    </lineage>
</organism>
<dbReference type="Pfam" id="PF00126">
    <property type="entry name" value="HTH_1"/>
    <property type="match status" value="1"/>
</dbReference>
<dbReference type="InterPro" id="IPR036388">
    <property type="entry name" value="WH-like_DNA-bd_sf"/>
</dbReference>
<evidence type="ECO:0000256" key="3">
    <source>
        <dbReference type="ARBA" id="ARBA00023125"/>
    </source>
</evidence>
<dbReference type="InterPro" id="IPR005119">
    <property type="entry name" value="LysR_subst-bd"/>
</dbReference>
<proteinExistence type="inferred from homology"/>
<reference evidence="6 7" key="1">
    <citation type="submission" date="2021-12" db="EMBL/GenBank/DDBJ databases">
        <title>Discovery of the Pendulisporaceae a myxobacterial family with distinct sporulation behavior and unique specialized metabolism.</title>
        <authorList>
            <person name="Garcia R."/>
            <person name="Popoff A."/>
            <person name="Bader C.D."/>
            <person name="Loehr J."/>
            <person name="Walesch S."/>
            <person name="Walt C."/>
            <person name="Boldt J."/>
            <person name="Bunk B."/>
            <person name="Haeckl F.J.F.P.J."/>
            <person name="Gunesch A.P."/>
            <person name="Birkelbach J."/>
            <person name="Nuebel U."/>
            <person name="Pietschmann T."/>
            <person name="Bach T."/>
            <person name="Mueller R."/>
        </authorList>
    </citation>
    <scope>NUCLEOTIDE SEQUENCE [LARGE SCALE GENOMIC DNA]</scope>
    <source>
        <strain evidence="6 7">MSr12523</strain>
    </source>
</reference>
<evidence type="ECO:0000313" key="6">
    <source>
        <dbReference type="EMBL" id="WXA94191.1"/>
    </source>
</evidence>
<accession>A0ABZ2KCT2</accession>
<evidence type="ECO:0000256" key="2">
    <source>
        <dbReference type="ARBA" id="ARBA00023015"/>
    </source>
</evidence>
<dbReference type="InterPro" id="IPR058163">
    <property type="entry name" value="LysR-type_TF_proteobact-type"/>
</dbReference>
<keyword evidence="7" id="KW-1185">Reference proteome</keyword>
<dbReference type="InterPro" id="IPR000847">
    <property type="entry name" value="LysR_HTH_N"/>
</dbReference>
<evidence type="ECO:0000256" key="4">
    <source>
        <dbReference type="ARBA" id="ARBA00023163"/>
    </source>
</evidence>
<dbReference type="SUPFAM" id="SSF53850">
    <property type="entry name" value="Periplasmic binding protein-like II"/>
    <property type="match status" value="1"/>
</dbReference>
<comment type="similarity">
    <text evidence="1">Belongs to the LysR transcriptional regulatory family.</text>
</comment>
<dbReference type="Proteomes" id="UP001379533">
    <property type="component" value="Chromosome"/>
</dbReference>
<keyword evidence="2" id="KW-0805">Transcription regulation</keyword>
<protein>
    <submittedName>
        <fullName evidence="6">LysR family transcriptional regulator</fullName>
    </submittedName>
</protein>
<gene>
    <name evidence="6" type="ORF">LZC95_48075</name>
</gene>
<keyword evidence="4" id="KW-0804">Transcription</keyword>
<dbReference type="Gene3D" id="3.40.190.290">
    <property type="match status" value="1"/>
</dbReference>
<evidence type="ECO:0000256" key="1">
    <source>
        <dbReference type="ARBA" id="ARBA00009437"/>
    </source>
</evidence>